<dbReference type="EMBL" id="MUKB01000001">
    <property type="protein sequence ID" value="OPX18650.1"/>
    <property type="molecule type" value="Genomic_DNA"/>
</dbReference>
<name>A0A1V4QH14_UNCW3</name>
<sequence length="79" mass="9033">MDKKEVLKKIPAVDRILNWPEVKVYSSQIANPYLSKLVRMKVAGFRERVVVGEEVNIASLKSDFLRQPLVVGLLLSPRR</sequence>
<reference evidence="2" key="1">
    <citation type="submission" date="2017-01" db="EMBL/GenBank/DDBJ databases">
        <title>Novel pathways for hydrocarbon cycling and metabolic interdependencies in hydrothermal sediment communities.</title>
        <authorList>
            <person name="Dombrowski N."/>
            <person name="Seitz K."/>
            <person name="Teske A."/>
            <person name="Baker B."/>
        </authorList>
    </citation>
    <scope>NUCLEOTIDE SEQUENCE [LARGE SCALE GENOMIC DNA]</scope>
</reference>
<protein>
    <submittedName>
        <fullName evidence="1">Uncharacterized protein</fullName>
    </submittedName>
</protein>
<dbReference type="Proteomes" id="UP000191663">
    <property type="component" value="Unassembled WGS sequence"/>
</dbReference>
<accession>A0A1V4QH14</accession>
<evidence type="ECO:0000313" key="1">
    <source>
        <dbReference type="EMBL" id="OPX18650.1"/>
    </source>
</evidence>
<proteinExistence type="predicted"/>
<comment type="caution">
    <text evidence="1">The sequence shown here is derived from an EMBL/GenBank/DDBJ whole genome shotgun (WGS) entry which is preliminary data.</text>
</comment>
<dbReference type="AlphaFoldDB" id="A0A1V4QH14"/>
<organism evidence="1 2">
    <name type="scientific">candidate division WOR-3 bacterium 4484_100</name>
    <dbReference type="NCBI Taxonomy" id="1936077"/>
    <lineage>
        <taxon>Bacteria</taxon>
        <taxon>Bacteria division WOR-3</taxon>
    </lineage>
</organism>
<evidence type="ECO:0000313" key="2">
    <source>
        <dbReference type="Proteomes" id="UP000191663"/>
    </source>
</evidence>
<gene>
    <name evidence="1" type="ORF">BXT86_00050</name>
</gene>